<keyword evidence="1" id="KW-0812">Transmembrane</keyword>
<dbReference type="PANTHER" id="PTHR35270">
    <property type="entry name" value="FUSELESS, ISOFORM A"/>
    <property type="match status" value="1"/>
</dbReference>
<feature type="transmembrane region" description="Helical" evidence="1">
    <location>
        <begin position="90"/>
        <end position="110"/>
    </location>
</feature>
<dbReference type="InterPro" id="IPR032751">
    <property type="entry name" value="Fuseless"/>
</dbReference>
<dbReference type="GO" id="GO:0070073">
    <property type="term" value="P:clustering of voltage-gated calcium channels"/>
    <property type="evidence" value="ECO:0007669"/>
    <property type="project" value="TreeGrafter"/>
</dbReference>
<feature type="transmembrane region" description="Helical" evidence="1">
    <location>
        <begin position="52"/>
        <end position="69"/>
    </location>
</feature>
<dbReference type="GO" id="GO:0007270">
    <property type="term" value="P:neuron-neuron synaptic transmission"/>
    <property type="evidence" value="ECO:0007669"/>
    <property type="project" value="TreeGrafter"/>
</dbReference>
<dbReference type="AlphaFoldDB" id="A0A131XSS6"/>
<dbReference type="Pfam" id="PF15993">
    <property type="entry name" value="Fuseless"/>
    <property type="match status" value="1"/>
</dbReference>
<reference evidence="2" key="1">
    <citation type="submission" date="2016-02" db="EMBL/GenBank/DDBJ databases">
        <title>RNAseq analyses of the midgut from blood- or serum-fed Ixodes ricinus ticks.</title>
        <authorList>
            <person name="Perner J."/>
            <person name="Provaznik J."/>
            <person name="Schrenkova J."/>
            <person name="Urbanova V."/>
            <person name="Ribeiro J.M."/>
            <person name="Kopacek P."/>
        </authorList>
    </citation>
    <scope>NUCLEOTIDE SEQUENCE</scope>
    <source>
        <tissue evidence="2">Gut</tissue>
    </source>
</reference>
<dbReference type="GO" id="GO:0007274">
    <property type="term" value="P:neuromuscular synaptic transmission"/>
    <property type="evidence" value="ECO:0007669"/>
    <property type="project" value="TreeGrafter"/>
</dbReference>
<feature type="transmembrane region" description="Helical" evidence="1">
    <location>
        <begin position="281"/>
        <end position="301"/>
    </location>
</feature>
<dbReference type="PANTHER" id="PTHR35270:SF2">
    <property type="entry name" value="FUSELESS, ISOFORM A"/>
    <property type="match status" value="1"/>
</dbReference>
<dbReference type="EMBL" id="GEFM01006676">
    <property type="protein sequence ID" value="JAP69120.1"/>
    <property type="molecule type" value="mRNA"/>
</dbReference>
<proteinExistence type="evidence at transcript level"/>
<sequence>MSVKFVSVRSALVLLDHLLSILVVTPLVVIYWRGLWMLLDVLVLPESPIVSGWVTFICGQLLMLWFHLMQESLDVLGKSNPHLFMVVSRTYTQVMGVAVITQWRGLWLLVDLYTDVNLPSALSSLGVGVAGLVIAGSLSTVPNAPPFVFLADMQEDYFSCPSRFNTSPSKALWPFFWDNVLTVAVFQPLLISAWRGLWSLLDIIQDPDDLERSARMSLFSGTLVTLLLFVSQPLAAFISRNLGRVCRRVFEGIWNLAATYATIAVWRGIWMIADEYLGEDVLSYGFAAVASICVLQTFYGANNVLTRGVIVDGNKDDGSEVYFYVDFLPLLVPEDDKKIKGDYIAVKKMHDPAFV</sequence>
<organism evidence="2">
    <name type="scientific">Ixodes ricinus</name>
    <name type="common">Common tick</name>
    <name type="synonym">Acarus ricinus</name>
    <dbReference type="NCBI Taxonomy" id="34613"/>
    <lineage>
        <taxon>Eukaryota</taxon>
        <taxon>Metazoa</taxon>
        <taxon>Ecdysozoa</taxon>
        <taxon>Arthropoda</taxon>
        <taxon>Chelicerata</taxon>
        <taxon>Arachnida</taxon>
        <taxon>Acari</taxon>
        <taxon>Parasitiformes</taxon>
        <taxon>Ixodida</taxon>
        <taxon>Ixodoidea</taxon>
        <taxon>Ixodidae</taxon>
        <taxon>Ixodinae</taxon>
        <taxon>Ixodes</taxon>
    </lineage>
</organism>
<accession>A0A131XSS6</accession>
<keyword evidence="1" id="KW-0472">Membrane</keyword>
<feature type="transmembrane region" description="Helical" evidence="1">
    <location>
        <begin position="249"/>
        <end position="269"/>
    </location>
</feature>
<protein>
    <submittedName>
        <fullName evidence="2">Putative conserved plasma membrane protein</fullName>
    </submittedName>
</protein>
<keyword evidence="1" id="KW-1133">Transmembrane helix</keyword>
<feature type="transmembrane region" description="Helical" evidence="1">
    <location>
        <begin position="171"/>
        <end position="194"/>
    </location>
</feature>
<name>A0A131XSS6_IXORI</name>
<dbReference type="GO" id="GO:0042734">
    <property type="term" value="C:presynaptic membrane"/>
    <property type="evidence" value="ECO:0007669"/>
    <property type="project" value="TreeGrafter"/>
</dbReference>
<feature type="transmembrane region" description="Helical" evidence="1">
    <location>
        <begin position="122"/>
        <end position="150"/>
    </location>
</feature>
<feature type="transmembrane region" description="Helical" evidence="1">
    <location>
        <begin position="12"/>
        <end position="32"/>
    </location>
</feature>
<evidence type="ECO:0000256" key="1">
    <source>
        <dbReference type="SAM" id="Phobius"/>
    </source>
</evidence>
<evidence type="ECO:0000313" key="2">
    <source>
        <dbReference type="EMBL" id="JAP69120.1"/>
    </source>
</evidence>
<feature type="transmembrane region" description="Helical" evidence="1">
    <location>
        <begin position="214"/>
        <end position="237"/>
    </location>
</feature>